<dbReference type="EMBL" id="UFVQ01000003">
    <property type="protein sequence ID" value="STD09951.1"/>
    <property type="molecule type" value="Genomic_DNA"/>
</dbReference>
<proteinExistence type="predicted"/>
<organism evidence="1 2">
    <name type="scientific">Chryseobacterium carnipullorum</name>
    <dbReference type="NCBI Taxonomy" id="1124835"/>
    <lineage>
        <taxon>Bacteria</taxon>
        <taxon>Pseudomonadati</taxon>
        <taxon>Bacteroidota</taxon>
        <taxon>Flavobacteriia</taxon>
        <taxon>Flavobacteriales</taxon>
        <taxon>Weeksellaceae</taxon>
        <taxon>Chryseobacterium group</taxon>
        <taxon>Chryseobacterium</taxon>
    </lineage>
</organism>
<name>A0A376EKI1_CHRCU</name>
<dbReference type="STRING" id="297244.SAMN05421639_103275"/>
<reference evidence="1 2" key="1">
    <citation type="submission" date="2018-06" db="EMBL/GenBank/DDBJ databases">
        <authorList>
            <consortium name="Pathogen Informatics"/>
            <person name="Doyle S."/>
        </authorList>
    </citation>
    <scope>NUCLEOTIDE SEQUENCE [LARGE SCALE GENOMIC DNA]</scope>
    <source>
        <strain evidence="1 2">NCTC13533</strain>
    </source>
</reference>
<accession>A0A376EKI1</accession>
<gene>
    <name evidence="1" type="ORF">NCTC13533_04713</name>
</gene>
<dbReference type="Proteomes" id="UP000255224">
    <property type="component" value="Unassembled WGS sequence"/>
</dbReference>
<evidence type="ECO:0000313" key="2">
    <source>
        <dbReference type="Proteomes" id="UP000255224"/>
    </source>
</evidence>
<dbReference type="AlphaFoldDB" id="A0A376EKI1"/>
<sequence length="129" mass="14920">MRNILGISCSLSILEKNFTFVRMNLLRWILAFYFMALSLMPCEDVHRPSGPTDTRLSFSINDSHSKDKGDICSPLCTCSCCQMTVSSFKMDPLFEIPGQVKAYFSKKILFQKNNFAYQMYDHIWQPPKI</sequence>
<evidence type="ECO:0000313" key="1">
    <source>
        <dbReference type="EMBL" id="STD09951.1"/>
    </source>
</evidence>
<dbReference type="InterPro" id="IPR046601">
    <property type="entry name" value="DUF6660"/>
</dbReference>
<dbReference type="Pfam" id="PF20365">
    <property type="entry name" value="DUF6660"/>
    <property type="match status" value="1"/>
</dbReference>
<protein>
    <submittedName>
        <fullName evidence="1">Uncharacterized protein</fullName>
    </submittedName>
</protein>